<dbReference type="PANTHER" id="PTHR28336">
    <property type="entry name" value="BA1-643"/>
    <property type="match status" value="1"/>
</dbReference>
<feature type="region of interest" description="Disordered" evidence="1">
    <location>
        <begin position="124"/>
        <end position="240"/>
    </location>
</feature>
<feature type="compositionally biased region" description="Low complexity" evidence="1">
    <location>
        <begin position="261"/>
        <end position="270"/>
    </location>
</feature>
<reference evidence="3" key="1">
    <citation type="submission" date="2025-08" db="UniProtKB">
        <authorList>
            <consortium name="RefSeq"/>
        </authorList>
    </citation>
    <scope>IDENTIFICATION</scope>
    <source>
        <tissue evidence="3">Sperm</tissue>
    </source>
</reference>
<feature type="compositionally biased region" description="Basic and acidic residues" evidence="1">
    <location>
        <begin position="217"/>
        <end position="227"/>
    </location>
</feature>
<organism evidence="2 3">
    <name type="scientific">Petromyzon marinus</name>
    <name type="common">Sea lamprey</name>
    <dbReference type="NCBI Taxonomy" id="7757"/>
    <lineage>
        <taxon>Eukaryota</taxon>
        <taxon>Metazoa</taxon>
        <taxon>Chordata</taxon>
        <taxon>Craniata</taxon>
        <taxon>Vertebrata</taxon>
        <taxon>Cyclostomata</taxon>
        <taxon>Hyperoartia</taxon>
        <taxon>Petromyzontiformes</taxon>
        <taxon>Petromyzontidae</taxon>
        <taxon>Petromyzon</taxon>
    </lineage>
</organism>
<dbReference type="Proteomes" id="UP001318040">
    <property type="component" value="Chromosome 16"/>
</dbReference>
<evidence type="ECO:0000256" key="1">
    <source>
        <dbReference type="SAM" id="MobiDB-lite"/>
    </source>
</evidence>
<dbReference type="KEGG" id="pmrn:116942785"/>
<feature type="compositionally biased region" description="Basic and acidic residues" evidence="1">
    <location>
        <begin position="145"/>
        <end position="157"/>
    </location>
</feature>
<proteinExistence type="predicted"/>
<protein>
    <submittedName>
        <fullName evidence="3">Uncharacterized protein LOC116942785</fullName>
    </submittedName>
</protein>
<sequence>MEPSPASDRGGDDGDALERFLAAEERANPGRVPPGLSGMGATLAALARWDAEALRGHVERCRGALERALNLMAQVPREERTANGTDDFARHQSYLSSLAEALGDAASRLDAAWNVRDARCTDKVDEKQGGGRTTLPEERDEEEEGGGRGRRIEREGGARLSHSNGSPLDAAGNLAGAGEKSPTFGNETARERAGNGEGEAGLPTETSLASGGGVAIRGREDVSHRGEGAPVARGGGDCTHDAQRATSILTEIDAAEPAPTSSSSSSSSLSITRLDPKSVDASHEKGGVNGAWCPPGSQADAARQLSVGPGDAGARPPDRILDKRPREDEIGDAGTPRGDHGYETLANGWCRRALLAASEPGLEPELACYATAPFFVANKLACEVACRYSPLAVAADDGEELVSHVVSVRCLDSRIKLPSPITVAVPYSARYRGAIRDVAVRVSPDGLRWDLLASVTVELSHGGRKASCAESRCYGLGLFAVVLRPRTELVDVPRRGALHRSAVDARLTAAYPPGTFAMNVVARHKWTP</sequence>
<dbReference type="AlphaFoldDB" id="A0AAJ7WUT0"/>
<feature type="region of interest" description="Disordered" evidence="1">
    <location>
        <begin position="252"/>
        <end position="338"/>
    </location>
</feature>
<keyword evidence="2" id="KW-1185">Reference proteome</keyword>
<dbReference type="RefSeq" id="XP_032810934.1">
    <property type="nucleotide sequence ID" value="XM_032955043.1"/>
</dbReference>
<dbReference type="PANTHER" id="PTHR28336:SF4">
    <property type="entry name" value="DEATH DOMAIN-CONTAINING PROTEIN 1"/>
    <property type="match status" value="1"/>
</dbReference>
<name>A0AAJ7WUT0_PETMA</name>
<feature type="compositionally biased region" description="Basic and acidic residues" evidence="1">
    <location>
        <begin position="316"/>
        <end position="328"/>
    </location>
</feature>
<gene>
    <name evidence="3" type="primary">LOC116942785</name>
</gene>
<feature type="compositionally biased region" description="Basic and acidic residues" evidence="1">
    <location>
        <begin position="274"/>
        <end position="286"/>
    </location>
</feature>
<evidence type="ECO:0000313" key="2">
    <source>
        <dbReference type="Proteomes" id="UP001318040"/>
    </source>
</evidence>
<evidence type="ECO:0000313" key="3">
    <source>
        <dbReference type="RefSeq" id="XP_032810934.1"/>
    </source>
</evidence>
<accession>A0AAJ7WUT0</accession>